<dbReference type="Proteomes" id="UP001391051">
    <property type="component" value="Unassembled WGS sequence"/>
</dbReference>
<accession>A0ABR1PVL9</accession>
<sequence length="102" mass="10852">MGDDDATPQRRATLSNVSKRHQIGRASVDSPTQDLKDNVTNTTAARSWADSCPPPKIVSDDKSQVEPQIHSTTRSGLTLLLSESPLSKRGLGNESGLPGNQG</sequence>
<name>A0ABR1PVL9_9PEZI</name>
<reference evidence="2 3" key="1">
    <citation type="submission" date="2023-01" db="EMBL/GenBank/DDBJ databases">
        <title>Analysis of 21 Apiospora genomes using comparative genomics revels a genus with tremendous synthesis potential of carbohydrate active enzymes and secondary metabolites.</title>
        <authorList>
            <person name="Sorensen T."/>
        </authorList>
    </citation>
    <scope>NUCLEOTIDE SEQUENCE [LARGE SCALE GENOMIC DNA]</scope>
    <source>
        <strain evidence="2 3">CBS 24483</strain>
    </source>
</reference>
<proteinExistence type="predicted"/>
<comment type="caution">
    <text evidence="2">The sequence shown here is derived from an EMBL/GenBank/DDBJ whole genome shotgun (WGS) entry which is preliminary data.</text>
</comment>
<dbReference type="RefSeq" id="XP_066693824.1">
    <property type="nucleotide sequence ID" value="XM_066849681.1"/>
</dbReference>
<keyword evidence="3" id="KW-1185">Reference proteome</keyword>
<organism evidence="2 3">
    <name type="scientific">Apiospora aurea</name>
    <dbReference type="NCBI Taxonomy" id="335848"/>
    <lineage>
        <taxon>Eukaryota</taxon>
        <taxon>Fungi</taxon>
        <taxon>Dikarya</taxon>
        <taxon>Ascomycota</taxon>
        <taxon>Pezizomycotina</taxon>
        <taxon>Sordariomycetes</taxon>
        <taxon>Xylariomycetidae</taxon>
        <taxon>Amphisphaeriales</taxon>
        <taxon>Apiosporaceae</taxon>
        <taxon>Apiospora</taxon>
    </lineage>
</organism>
<evidence type="ECO:0000313" key="3">
    <source>
        <dbReference type="Proteomes" id="UP001391051"/>
    </source>
</evidence>
<evidence type="ECO:0000313" key="2">
    <source>
        <dbReference type="EMBL" id="KAK7941072.1"/>
    </source>
</evidence>
<evidence type="ECO:0000256" key="1">
    <source>
        <dbReference type="SAM" id="MobiDB-lite"/>
    </source>
</evidence>
<gene>
    <name evidence="2" type="ORF">PG986_013459</name>
</gene>
<protein>
    <submittedName>
        <fullName evidence="2">Uncharacterized protein</fullName>
    </submittedName>
</protein>
<feature type="compositionally biased region" description="Polar residues" evidence="1">
    <location>
        <begin position="29"/>
        <end position="45"/>
    </location>
</feature>
<dbReference type="GeneID" id="92082743"/>
<feature type="region of interest" description="Disordered" evidence="1">
    <location>
        <begin position="1"/>
        <end position="102"/>
    </location>
</feature>
<dbReference type="EMBL" id="JAQQWE010000009">
    <property type="protein sequence ID" value="KAK7941072.1"/>
    <property type="molecule type" value="Genomic_DNA"/>
</dbReference>
<feature type="compositionally biased region" description="Low complexity" evidence="1">
    <location>
        <begin position="71"/>
        <end position="84"/>
    </location>
</feature>